<dbReference type="SUPFAM" id="SSF56112">
    <property type="entry name" value="Protein kinase-like (PK-like)"/>
    <property type="match status" value="1"/>
</dbReference>
<feature type="domain" description="Protein kinase" evidence="2">
    <location>
        <begin position="1"/>
        <end position="240"/>
    </location>
</feature>
<dbReference type="PROSITE" id="PS00108">
    <property type="entry name" value="PROTEIN_KINASE_ST"/>
    <property type="match status" value="1"/>
</dbReference>
<dbReference type="InterPro" id="IPR011009">
    <property type="entry name" value="Kinase-like_dom_sf"/>
</dbReference>
<dbReference type="EMBL" id="HBGS01060254">
    <property type="protein sequence ID" value="CAD9488648.1"/>
    <property type="molecule type" value="Transcribed_RNA"/>
</dbReference>
<proteinExistence type="predicted"/>
<dbReference type="Gene3D" id="1.10.510.10">
    <property type="entry name" value="Transferase(Phosphotransferase) domain 1"/>
    <property type="match status" value="1"/>
</dbReference>
<dbReference type="PROSITE" id="PS50011">
    <property type="entry name" value="PROTEIN_KINASE_DOM"/>
    <property type="match status" value="1"/>
</dbReference>
<reference evidence="3" key="1">
    <citation type="submission" date="2021-01" db="EMBL/GenBank/DDBJ databases">
        <authorList>
            <person name="Corre E."/>
            <person name="Pelletier E."/>
            <person name="Niang G."/>
            <person name="Scheremetjew M."/>
            <person name="Finn R."/>
            <person name="Kale V."/>
            <person name="Holt S."/>
            <person name="Cochrane G."/>
            <person name="Meng A."/>
            <person name="Brown T."/>
            <person name="Cohen L."/>
        </authorList>
    </citation>
    <scope>NUCLEOTIDE SEQUENCE</scope>
    <source>
        <strain evidence="3">CCMP1381</strain>
    </source>
</reference>
<dbReference type="SMART" id="SM00220">
    <property type="entry name" value="S_TKc"/>
    <property type="match status" value="1"/>
</dbReference>
<name>A0A7S2HEV4_9STRA</name>
<sequence length="403" mass="43887">MFDDDEDDGTLDKNTLREISILRLLRSDNGHPNIVKIHDVQPPEEGGCGEGRMCMAMPMYQSGDLENLLDGGGIPTKGRAGRKARLGIAHGILSAVAFLHENNVIHRDIKPGNIMIAEGLRPVIIDFSLAKIIDGKMGLVLPPGKTHTGSIGTPTYTAPEVVANQPYGTQSDVWSCGVVLLEVLRGHTMDCEKDRTAIEFVEGAKAALPRQPFADLVRSMLEVDPESRAVCREALSADVFSAVGLEQPPQRRVDFTKALRRQSFGTISDGVRSSGGSDGTKGRAVKTKGKKSGSSLRKVIRDLCAELECPDNSQIEEAAEMYFHVLSNRAGATGGAMELLGNPVLLDCVVLAEKFYAGEERDLEHLHEDAGENYPAFKDWDLEAYRGTEAAVFKGMDYCLYLR</sequence>
<protein>
    <recommendedName>
        <fullName evidence="2">Protein kinase domain-containing protein</fullName>
    </recommendedName>
</protein>
<dbReference type="InterPro" id="IPR008271">
    <property type="entry name" value="Ser/Thr_kinase_AS"/>
</dbReference>
<dbReference type="InterPro" id="IPR000719">
    <property type="entry name" value="Prot_kinase_dom"/>
</dbReference>
<dbReference type="GO" id="GO:0005524">
    <property type="term" value="F:ATP binding"/>
    <property type="evidence" value="ECO:0007669"/>
    <property type="project" value="InterPro"/>
</dbReference>
<dbReference type="Gene3D" id="3.30.200.20">
    <property type="entry name" value="Phosphorylase Kinase, domain 1"/>
    <property type="match status" value="1"/>
</dbReference>
<accession>A0A7S2HEV4</accession>
<dbReference type="Pfam" id="PF00069">
    <property type="entry name" value="Pkinase"/>
    <property type="match status" value="1"/>
</dbReference>
<dbReference type="PANTHER" id="PTHR44167">
    <property type="entry name" value="OVARIAN-SPECIFIC SERINE/THREONINE-PROTEIN KINASE LOK-RELATED"/>
    <property type="match status" value="1"/>
</dbReference>
<dbReference type="GO" id="GO:0005634">
    <property type="term" value="C:nucleus"/>
    <property type="evidence" value="ECO:0007669"/>
    <property type="project" value="TreeGrafter"/>
</dbReference>
<evidence type="ECO:0000313" key="3">
    <source>
        <dbReference type="EMBL" id="CAD9488648.1"/>
    </source>
</evidence>
<dbReference type="GO" id="GO:0044773">
    <property type="term" value="P:mitotic DNA damage checkpoint signaling"/>
    <property type="evidence" value="ECO:0007669"/>
    <property type="project" value="TreeGrafter"/>
</dbReference>
<evidence type="ECO:0000256" key="1">
    <source>
        <dbReference type="SAM" id="MobiDB-lite"/>
    </source>
</evidence>
<evidence type="ECO:0000259" key="2">
    <source>
        <dbReference type="PROSITE" id="PS50011"/>
    </source>
</evidence>
<gene>
    <name evidence="3" type="ORF">DSPE1174_LOCUS31421</name>
</gene>
<dbReference type="AlphaFoldDB" id="A0A7S2HEV4"/>
<dbReference type="GO" id="GO:0004674">
    <property type="term" value="F:protein serine/threonine kinase activity"/>
    <property type="evidence" value="ECO:0007669"/>
    <property type="project" value="TreeGrafter"/>
</dbReference>
<dbReference type="PANTHER" id="PTHR44167:SF30">
    <property type="entry name" value="PHOSPHORYLASE KINASE"/>
    <property type="match status" value="1"/>
</dbReference>
<feature type="region of interest" description="Disordered" evidence="1">
    <location>
        <begin position="267"/>
        <end position="290"/>
    </location>
</feature>
<dbReference type="CDD" id="cd14014">
    <property type="entry name" value="STKc_PknB_like"/>
    <property type="match status" value="1"/>
</dbReference>
<organism evidence="3">
    <name type="scientific">Octactis speculum</name>
    <dbReference type="NCBI Taxonomy" id="3111310"/>
    <lineage>
        <taxon>Eukaryota</taxon>
        <taxon>Sar</taxon>
        <taxon>Stramenopiles</taxon>
        <taxon>Ochrophyta</taxon>
        <taxon>Dictyochophyceae</taxon>
        <taxon>Dictyochales</taxon>
        <taxon>Dictyochaceae</taxon>
        <taxon>Octactis</taxon>
    </lineage>
</organism>